<dbReference type="InterPro" id="IPR040632">
    <property type="entry name" value="Sulfotransfer_4"/>
</dbReference>
<dbReference type="AlphaFoldDB" id="A0ABD3PFF2"/>
<protein>
    <recommendedName>
        <fullName evidence="5">Sulfotransferase</fullName>
    </recommendedName>
</protein>
<gene>
    <name evidence="3" type="ORF">HJC23_008092</name>
</gene>
<evidence type="ECO:0000256" key="2">
    <source>
        <dbReference type="SAM" id="SignalP"/>
    </source>
</evidence>
<reference evidence="3 4" key="1">
    <citation type="journal article" date="2020" name="G3 (Bethesda)">
        <title>Improved Reference Genome for Cyclotella cryptica CCMP332, a Model for Cell Wall Morphogenesis, Salinity Adaptation, and Lipid Production in Diatoms (Bacillariophyta).</title>
        <authorList>
            <person name="Roberts W.R."/>
            <person name="Downey K.M."/>
            <person name="Ruck E.C."/>
            <person name="Traller J.C."/>
            <person name="Alverson A.J."/>
        </authorList>
    </citation>
    <scope>NUCLEOTIDE SEQUENCE [LARGE SCALE GENOMIC DNA]</scope>
    <source>
        <strain evidence="3 4">CCMP332</strain>
    </source>
</reference>
<keyword evidence="2" id="KW-0732">Signal</keyword>
<keyword evidence="4" id="KW-1185">Reference proteome</keyword>
<feature type="transmembrane region" description="Helical" evidence="1">
    <location>
        <begin position="269"/>
        <end position="288"/>
    </location>
</feature>
<feature type="signal peptide" evidence="2">
    <location>
        <begin position="1"/>
        <end position="22"/>
    </location>
</feature>
<comment type="caution">
    <text evidence="3">The sequence shown here is derived from an EMBL/GenBank/DDBJ whole genome shotgun (WGS) entry which is preliminary data.</text>
</comment>
<keyword evidence="1" id="KW-0812">Transmembrane</keyword>
<keyword evidence="1" id="KW-0472">Membrane</keyword>
<dbReference type="Pfam" id="PF17784">
    <property type="entry name" value="Sulfotransfer_4"/>
    <property type="match status" value="1"/>
</dbReference>
<organism evidence="3 4">
    <name type="scientific">Cyclotella cryptica</name>
    <dbReference type="NCBI Taxonomy" id="29204"/>
    <lineage>
        <taxon>Eukaryota</taxon>
        <taxon>Sar</taxon>
        <taxon>Stramenopiles</taxon>
        <taxon>Ochrophyta</taxon>
        <taxon>Bacillariophyta</taxon>
        <taxon>Coscinodiscophyceae</taxon>
        <taxon>Thalassiosirophycidae</taxon>
        <taxon>Stephanodiscales</taxon>
        <taxon>Stephanodiscaceae</taxon>
        <taxon>Cyclotella</taxon>
    </lineage>
</organism>
<keyword evidence="1" id="KW-1133">Transmembrane helix</keyword>
<dbReference type="Proteomes" id="UP001516023">
    <property type="component" value="Unassembled WGS sequence"/>
</dbReference>
<dbReference type="EMBL" id="JABMIG020000187">
    <property type="protein sequence ID" value="KAL3786818.1"/>
    <property type="molecule type" value="Genomic_DNA"/>
</dbReference>
<sequence>MDNLFVKILLVLCYGVSRQACAEIQIIGTGTGRTGSTTLQNALNILGYKTYHMKDILTGGKDRIPELDFWFHAFETNSCHDTDELRNIFERGGYNATVHAINFPCHEALLFQMYPNAKVIHTQRTNSEVWHDSVTNSICKLSSSGFLQIMGIISPVFRRFKRFTPLLMGRAIVGLDGRAENVNKQYCLDHKEQMIKFYNSHNARIKAIVPPERLLVLSNHEHGWEPICNFLGVPIPSVPFPHVNKRGSTLNRIYFLVSSILANQADSSLGIIAVVICLLIVLALIRNWERRRVMRRKSKSN</sequence>
<evidence type="ECO:0000313" key="3">
    <source>
        <dbReference type="EMBL" id="KAL3786818.1"/>
    </source>
</evidence>
<evidence type="ECO:0000256" key="1">
    <source>
        <dbReference type="SAM" id="Phobius"/>
    </source>
</evidence>
<feature type="chain" id="PRO_5044870150" description="Sulfotransferase" evidence="2">
    <location>
        <begin position="23"/>
        <end position="301"/>
    </location>
</feature>
<evidence type="ECO:0000313" key="4">
    <source>
        <dbReference type="Proteomes" id="UP001516023"/>
    </source>
</evidence>
<name>A0ABD3PFF2_9STRA</name>
<accession>A0ABD3PFF2</accession>
<dbReference type="PANTHER" id="PTHR36978">
    <property type="entry name" value="P-LOOP CONTAINING NUCLEOTIDE TRIPHOSPHATE HYDROLASE"/>
    <property type="match status" value="1"/>
</dbReference>
<dbReference type="SUPFAM" id="SSF52540">
    <property type="entry name" value="P-loop containing nucleoside triphosphate hydrolases"/>
    <property type="match status" value="1"/>
</dbReference>
<proteinExistence type="predicted"/>
<dbReference type="PANTHER" id="PTHR36978:SF4">
    <property type="entry name" value="P-LOOP CONTAINING NUCLEOSIDE TRIPHOSPHATE HYDROLASE PROTEIN"/>
    <property type="match status" value="1"/>
</dbReference>
<dbReference type="InterPro" id="IPR027417">
    <property type="entry name" value="P-loop_NTPase"/>
</dbReference>
<evidence type="ECO:0008006" key="5">
    <source>
        <dbReference type="Google" id="ProtNLM"/>
    </source>
</evidence>
<dbReference type="Gene3D" id="3.40.50.300">
    <property type="entry name" value="P-loop containing nucleotide triphosphate hydrolases"/>
    <property type="match status" value="1"/>
</dbReference>